<sequence length="68" mass="7716">MLTTAVKNTNTNDHKEYKTIQLKKKLELSGTENIVNSIGKQLINNNTIANKNTDTPNNYIKRIAKKKT</sequence>
<name>H8K6Q4_RICAC</name>
<dbReference type="OrthoDB" id="9887428at2"/>
<evidence type="ECO:0000313" key="2">
    <source>
        <dbReference type="Proteomes" id="UP000007589"/>
    </source>
</evidence>
<organism evidence="1 2">
    <name type="scientific">Rickettsia australis (strain Cutlack)</name>
    <dbReference type="NCBI Taxonomy" id="1105110"/>
    <lineage>
        <taxon>Bacteria</taxon>
        <taxon>Pseudomonadati</taxon>
        <taxon>Pseudomonadota</taxon>
        <taxon>Alphaproteobacteria</taxon>
        <taxon>Rickettsiales</taxon>
        <taxon>Rickettsiaceae</taxon>
        <taxon>Rickettsieae</taxon>
        <taxon>Rickettsia</taxon>
        <taxon>spotted fever group</taxon>
    </lineage>
</organism>
<dbReference type="KEGG" id="rau:MC5_02945"/>
<dbReference type="EMBL" id="CP003338">
    <property type="protein sequence ID" value="AFC70947.1"/>
    <property type="molecule type" value="Genomic_DNA"/>
</dbReference>
<gene>
    <name evidence="1" type="ordered locus">MC5_02945</name>
</gene>
<keyword evidence="2" id="KW-1185">Reference proteome</keyword>
<dbReference type="RefSeq" id="WP_014412478.1">
    <property type="nucleotide sequence ID" value="NC_017058.1"/>
</dbReference>
<dbReference type="AlphaFoldDB" id="H8K6Q4"/>
<evidence type="ECO:0000313" key="1">
    <source>
        <dbReference type="EMBL" id="AFC70947.1"/>
    </source>
</evidence>
<accession>H8K6Q4</accession>
<dbReference type="HOGENOM" id="CLU_2791303_0_0_5"/>
<dbReference type="Proteomes" id="UP000007589">
    <property type="component" value="Chromosome"/>
</dbReference>
<reference evidence="2" key="1">
    <citation type="submission" date="2012-02" db="EMBL/GenBank/DDBJ databases">
        <title>Complete genome sequence of Rickettsia australis strain Cutlack.</title>
        <authorList>
            <person name="Johnson S.L."/>
            <person name="Munk A.C."/>
            <person name="Han S."/>
            <person name="Bruce D.C."/>
            <person name="Dasch G.A."/>
        </authorList>
    </citation>
    <scope>NUCLEOTIDE SEQUENCE [LARGE SCALE GENOMIC DNA]</scope>
    <source>
        <strain evidence="2">Cutlack</strain>
    </source>
</reference>
<protein>
    <submittedName>
        <fullName evidence="1">Uncharacterized protein</fullName>
    </submittedName>
</protein>
<proteinExistence type="predicted"/>